<feature type="domain" description="HotDog ACOT-type" evidence="4">
    <location>
        <begin position="11"/>
        <end position="123"/>
    </location>
</feature>
<evidence type="ECO:0000256" key="1">
    <source>
        <dbReference type="ARBA" id="ARBA00010458"/>
    </source>
</evidence>
<dbReference type="Proteomes" id="UP000503640">
    <property type="component" value="Unassembled WGS sequence"/>
</dbReference>
<sequence>MSELTSAKLASSSRVEMTQFVLPGYANSFGNAFGGRVMQWIDLAAAMAAMRHTRMPVVTASIDQLAFHGPIRVGQIAILKARVNAVFGSSMEIEVTVESEDPRSGEQRLCCDAFVTFVALGKDGKPAKAPLLLTETEDEARRAAEAAVRRAERIAKRPRP</sequence>
<dbReference type="PANTHER" id="PTHR11049:SF16">
    <property type="entry name" value="PROTEIN VDLD"/>
    <property type="match status" value="1"/>
</dbReference>
<dbReference type="InterPro" id="IPR033120">
    <property type="entry name" value="HOTDOG_ACOT"/>
</dbReference>
<dbReference type="AlphaFoldDB" id="A0A7I9VTG2"/>
<dbReference type="GO" id="GO:0006637">
    <property type="term" value="P:acyl-CoA metabolic process"/>
    <property type="evidence" value="ECO:0007669"/>
    <property type="project" value="TreeGrafter"/>
</dbReference>
<dbReference type="PROSITE" id="PS51770">
    <property type="entry name" value="HOTDOG_ACOT"/>
    <property type="match status" value="1"/>
</dbReference>
<dbReference type="SUPFAM" id="SSF54637">
    <property type="entry name" value="Thioesterase/thiol ester dehydrase-isomerase"/>
    <property type="match status" value="1"/>
</dbReference>
<reference evidence="6" key="1">
    <citation type="journal article" date="2020" name="Appl. Environ. Microbiol.">
        <title>Diazotrophic Anaeromyxobacter Isolates from Soils.</title>
        <authorList>
            <person name="Masuda Y."/>
            <person name="Yamanaka H."/>
            <person name="Xu Z.X."/>
            <person name="Shiratori Y."/>
            <person name="Aono T."/>
            <person name="Amachi S."/>
            <person name="Senoo K."/>
            <person name="Itoh H."/>
        </authorList>
    </citation>
    <scope>NUCLEOTIDE SEQUENCE [LARGE SCALE GENOMIC DNA]</scope>
    <source>
        <strain evidence="6">R267</strain>
    </source>
</reference>
<name>A0A7I9VTG2_9BACT</name>
<organism evidence="5 6">
    <name type="scientific">Anaeromyxobacter diazotrophicus</name>
    <dbReference type="NCBI Taxonomy" id="2590199"/>
    <lineage>
        <taxon>Bacteria</taxon>
        <taxon>Pseudomonadati</taxon>
        <taxon>Myxococcota</taxon>
        <taxon>Myxococcia</taxon>
        <taxon>Myxococcales</taxon>
        <taxon>Cystobacterineae</taxon>
        <taxon>Anaeromyxobacteraceae</taxon>
        <taxon>Anaeromyxobacter</taxon>
    </lineage>
</organism>
<dbReference type="PANTHER" id="PTHR11049">
    <property type="entry name" value="ACYL COENZYME A THIOESTER HYDROLASE"/>
    <property type="match status" value="1"/>
</dbReference>
<keyword evidence="2 3" id="KW-0378">Hydrolase</keyword>
<dbReference type="EMBL" id="BJTG01000014">
    <property type="protein sequence ID" value="GEJ59409.1"/>
    <property type="molecule type" value="Genomic_DNA"/>
</dbReference>
<keyword evidence="6" id="KW-1185">Reference proteome</keyword>
<accession>A0A7I9VTG2</accession>
<dbReference type="GO" id="GO:0005829">
    <property type="term" value="C:cytosol"/>
    <property type="evidence" value="ECO:0007669"/>
    <property type="project" value="TreeGrafter"/>
</dbReference>
<comment type="caution">
    <text evidence="5">The sequence shown here is derived from an EMBL/GenBank/DDBJ whole genome shotgun (WGS) entry which is preliminary data.</text>
</comment>
<dbReference type="Pfam" id="PF03061">
    <property type="entry name" value="4HBT"/>
    <property type="match status" value="1"/>
</dbReference>
<evidence type="ECO:0000313" key="5">
    <source>
        <dbReference type="EMBL" id="GEJ59409.1"/>
    </source>
</evidence>
<evidence type="ECO:0000256" key="3">
    <source>
        <dbReference type="PROSITE-ProRule" id="PRU01106"/>
    </source>
</evidence>
<proteinExistence type="inferred from homology"/>
<dbReference type="RefSeq" id="WP_176068879.1">
    <property type="nucleotide sequence ID" value="NZ_BJTG01000014.1"/>
</dbReference>
<evidence type="ECO:0000313" key="6">
    <source>
        <dbReference type="Proteomes" id="UP000503640"/>
    </source>
</evidence>
<dbReference type="GO" id="GO:0052816">
    <property type="term" value="F:long-chain fatty acyl-CoA hydrolase activity"/>
    <property type="evidence" value="ECO:0007669"/>
    <property type="project" value="TreeGrafter"/>
</dbReference>
<protein>
    <recommendedName>
        <fullName evidence="4">HotDog ACOT-type domain-containing protein</fullName>
    </recommendedName>
</protein>
<dbReference type="InterPro" id="IPR040170">
    <property type="entry name" value="Cytosol_ACT"/>
</dbReference>
<dbReference type="CDD" id="cd03442">
    <property type="entry name" value="BFIT_BACH"/>
    <property type="match status" value="1"/>
</dbReference>
<gene>
    <name evidence="5" type="ORF">AMYX_41500</name>
</gene>
<dbReference type="InterPro" id="IPR006683">
    <property type="entry name" value="Thioestr_dom"/>
</dbReference>
<evidence type="ECO:0000256" key="2">
    <source>
        <dbReference type="ARBA" id="ARBA00022801"/>
    </source>
</evidence>
<comment type="similarity">
    <text evidence="1">Belongs to the acyl coenzyme A hydrolase family.</text>
</comment>
<dbReference type="Gene3D" id="3.10.129.10">
    <property type="entry name" value="Hotdog Thioesterase"/>
    <property type="match status" value="1"/>
</dbReference>
<evidence type="ECO:0000259" key="4">
    <source>
        <dbReference type="PROSITE" id="PS51770"/>
    </source>
</evidence>
<dbReference type="InterPro" id="IPR029069">
    <property type="entry name" value="HotDog_dom_sf"/>
</dbReference>